<dbReference type="EMBL" id="CP036274">
    <property type="protein sequence ID" value="QDU28595.1"/>
    <property type="molecule type" value="Genomic_DNA"/>
</dbReference>
<dbReference type="AlphaFoldDB" id="A0A517YED8"/>
<keyword evidence="4" id="KW-1185">Reference proteome</keyword>
<keyword evidence="1" id="KW-0175">Coiled coil</keyword>
<keyword evidence="2" id="KW-0472">Membrane</keyword>
<keyword evidence="2" id="KW-1133">Transmembrane helix</keyword>
<proteinExistence type="predicted"/>
<evidence type="ECO:0000313" key="3">
    <source>
        <dbReference type="EMBL" id="QDU28595.1"/>
    </source>
</evidence>
<evidence type="ECO:0000313" key="4">
    <source>
        <dbReference type="Proteomes" id="UP000315017"/>
    </source>
</evidence>
<accession>A0A517YED8</accession>
<reference evidence="3 4" key="1">
    <citation type="submission" date="2019-02" db="EMBL/GenBank/DDBJ databases">
        <title>Deep-cultivation of Planctomycetes and their phenomic and genomic characterization uncovers novel biology.</title>
        <authorList>
            <person name="Wiegand S."/>
            <person name="Jogler M."/>
            <person name="Boedeker C."/>
            <person name="Pinto D."/>
            <person name="Vollmers J."/>
            <person name="Rivas-Marin E."/>
            <person name="Kohn T."/>
            <person name="Peeters S.H."/>
            <person name="Heuer A."/>
            <person name="Rast P."/>
            <person name="Oberbeckmann S."/>
            <person name="Bunk B."/>
            <person name="Jeske O."/>
            <person name="Meyerdierks A."/>
            <person name="Storesund J.E."/>
            <person name="Kallscheuer N."/>
            <person name="Luecker S."/>
            <person name="Lage O.M."/>
            <person name="Pohl T."/>
            <person name="Merkel B.J."/>
            <person name="Hornburger P."/>
            <person name="Mueller R.-W."/>
            <person name="Bruemmer F."/>
            <person name="Labrenz M."/>
            <person name="Spormann A.M."/>
            <person name="Op den Camp H."/>
            <person name="Overmann J."/>
            <person name="Amann R."/>
            <person name="Jetten M.S.M."/>
            <person name="Mascher T."/>
            <person name="Medema M.H."/>
            <person name="Devos D.P."/>
            <person name="Kaster A.-K."/>
            <person name="Ovreas L."/>
            <person name="Rohde M."/>
            <person name="Galperin M.Y."/>
            <person name="Jogler C."/>
        </authorList>
    </citation>
    <scope>NUCLEOTIDE SEQUENCE [LARGE SCALE GENOMIC DNA]</scope>
    <source>
        <strain evidence="3 4">ETA_A8</strain>
    </source>
</reference>
<evidence type="ECO:0000256" key="1">
    <source>
        <dbReference type="SAM" id="Coils"/>
    </source>
</evidence>
<evidence type="ECO:0000256" key="2">
    <source>
        <dbReference type="SAM" id="Phobius"/>
    </source>
</evidence>
<dbReference type="Proteomes" id="UP000315017">
    <property type="component" value="Chromosome"/>
</dbReference>
<dbReference type="KEGG" id="aagg:ETAA8_36980"/>
<dbReference type="OrthoDB" id="213128at2"/>
<organism evidence="3 4">
    <name type="scientific">Anatilimnocola aggregata</name>
    <dbReference type="NCBI Taxonomy" id="2528021"/>
    <lineage>
        <taxon>Bacteria</taxon>
        <taxon>Pseudomonadati</taxon>
        <taxon>Planctomycetota</taxon>
        <taxon>Planctomycetia</taxon>
        <taxon>Pirellulales</taxon>
        <taxon>Pirellulaceae</taxon>
        <taxon>Anatilimnocola</taxon>
    </lineage>
</organism>
<protein>
    <submittedName>
        <fullName evidence="3">Uncharacterized protein</fullName>
    </submittedName>
</protein>
<feature type="transmembrane region" description="Helical" evidence="2">
    <location>
        <begin position="12"/>
        <end position="36"/>
    </location>
</feature>
<sequence length="285" mass="30618">MAKKANIDDAVSLFPFLSILAAVIGILVLMITAVTLGQIGKDNPQAQADAAAAAQAAEEAKARATQYKTLRDQAKLDQEALKALQAKIAQLQSAQQEATIVAENIAAAKKELVELQATTKANQETASQRQIELAAKIIRLEQLQKENKELDERLKPLLEQLAKLQEQLAKIKAPPAEAQVQIQPSGTGSDLKPVFVECAAASIVLHDRPQPLRIPKAQMGGHAEFIKLLDKVKADAKSTVVFLIRPDGVATYNSARSVARNRAVTNGKLAIGSQGKLDLTLFQGK</sequence>
<name>A0A517YED8_9BACT</name>
<feature type="coiled-coil region" evidence="1">
    <location>
        <begin position="57"/>
        <end position="167"/>
    </location>
</feature>
<dbReference type="RefSeq" id="WP_145091140.1">
    <property type="nucleotide sequence ID" value="NZ_CP036274.1"/>
</dbReference>
<keyword evidence="2" id="KW-0812">Transmembrane</keyword>
<gene>
    <name evidence="3" type="ORF">ETAA8_36980</name>
</gene>